<dbReference type="Gene3D" id="3.40.50.720">
    <property type="entry name" value="NAD(P)-binding Rossmann-like Domain"/>
    <property type="match status" value="1"/>
</dbReference>
<dbReference type="Gene3D" id="3.90.25.10">
    <property type="entry name" value="UDP-galactose 4-epimerase, domain 1"/>
    <property type="match status" value="1"/>
</dbReference>
<dbReference type="InterPro" id="IPR036291">
    <property type="entry name" value="NAD(P)-bd_dom_sf"/>
</dbReference>
<dbReference type="PATRIC" id="fig|394096.3.peg.6682"/>
<accession>A0A085W8C5</accession>
<dbReference type="OrthoDB" id="267890at2"/>
<dbReference type="InterPro" id="IPR052718">
    <property type="entry name" value="NmrA-type_oxidoreductase"/>
</dbReference>
<dbReference type="SUPFAM" id="SSF51735">
    <property type="entry name" value="NAD(P)-binding Rossmann-fold domains"/>
    <property type="match status" value="1"/>
</dbReference>
<proteinExistence type="predicted"/>
<feature type="domain" description="NAD(P)-binding" evidence="1">
    <location>
        <begin position="6"/>
        <end position="183"/>
    </location>
</feature>
<sequence>MILVTGATGKLGRLVIEELLKKVPASHVIAAVRNPEKAAELAHRGVQVRRADYSQPETLGLAFQGVEKVLLISSNEVGQRAQQHEAVVQAAKKAGVRLLVYTSILHAERSRLALAAEHKATEESIRASGLPYVFLRNGWYFENYTENLGPALAHGALVGSAGEGRIAAATRADYAAAAAAVLTGSGHENKVYELGGDTPFTMAELAAEVSRQAGRAIAYTNLAPEQYQGVLESAGVPKPYAAALADSDVGVSRGELNDSSGDLHRLIGRPTTALADAVAVAFKR</sequence>
<gene>
    <name evidence="2" type="ORF">DB31_2350</name>
</gene>
<dbReference type="Proteomes" id="UP000028725">
    <property type="component" value="Unassembled WGS sequence"/>
</dbReference>
<dbReference type="Pfam" id="PF13460">
    <property type="entry name" value="NAD_binding_10"/>
    <property type="match status" value="1"/>
</dbReference>
<dbReference type="AlphaFoldDB" id="A0A085W8C5"/>
<name>A0A085W8C5_9BACT</name>
<dbReference type="InterPro" id="IPR016040">
    <property type="entry name" value="NAD(P)-bd_dom"/>
</dbReference>
<dbReference type="PANTHER" id="PTHR47129">
    <property type="entry name" value="QUINONE OXIDOREDUCTASE 2"/>
    <property type="match status" value="1"/>
</dbReference>
<dbReference type="RefSeq" id="WP_044195059.1">
    <property type="nucleotide sequence ID" value="NZ_JMCB01000015.1"/>
</dbReference>
<evidence type="ECO:0000313" key="2">
    <source>
        <dbReference type="EMBL" id="KFE63938.1"/>
    </source>
</evidence>
<reference evidence="2 3" key="1">
    <citation type="submission" date="2014-04" db="EMBL/GenBank/DDBJ databases">
        <title>Genome assembly of Hyalangium minutum DSM 14724.</title>
        <authorList>
            <person name="Sharma G."/>
            <person name="Subramanian S."/>
        </authorList>
    </citation>
    <scope>NUCLEOTIDE SEQUENCE [LARGE SCALE GENOMIC DNA]</scope>
    <source>
        <strain evidence="2 3">DSM 14724</strain>
    </source>
</reference>
<dbReference type="EMBL" id="JMCB01000015">
    <property type="protein sequence ID" value="KFE63938.1"/>
    <property type="molecule type" value="Genomic_DNA"/>
</dbReference>
<organism evidence="2 3">
    <name type="scientific">Hyalangium minutum</name>
    <dbReference type="NCBI Taxonomy" id="394096"/>
    <lineage>
        <taxon>Bacteria</taxon>
        <taxon>Pseudomonadati</taxon>
        <taxon>Myxococcota</taxon>
        <taxon>Myxococcia</taxon>
        <taxon>Myxococcales</taxon>
        <taxon>Cystobacterineae</taxon>
        <taxon>Archangiaceae</taxon>
        <taxon>Hyalangium</taxon>
    </lineage>
</organism>
<evidence type="ECO:0000259" key="1">
    <source>
        <dbReference type="Pfam" id="PF13460"/>
    </source>
</evidence>
<evidence type="ECO:0000313" key="3">
    <source>
        <dbReference type="Proteomes" id="UP000028725"/>
    </source>
</evidence>
<dbReference type="PANTHER" id="PTHR47129:SF1">
    <property type="entry name" value="NMRA-LIKE DOMAIN-CONTAINING PROTEIN"/>
    <property type="match status" value="1"/>
</dbReference>
<dbReference type="CDD" id="cd05269">
    <property type="entry name" value="TMR_SDR_a"/>
    <property type="match status" value="1"/>
</dbReference>
<dbReference type="STRING" id="394096.DB31_2350"/>
<protein>
    <submittedName>
        <fullName evidence="2">NADPH:quinone oxidoreductase 2</fullName>
    </submittedName>
</protein>
<keyword evidence="3" id="KW-1185">Reference proteome</keyword>
<comment type="caution">
    <text evidence="2">The sequence shown here is derived from an EMBL/GenBank/DDBJ whole genome shotgun (WGS) entry which is preliminary data.</text>
</comment>